<organism evidence="3 4">
    <name type="scientific">Sphingopyxis lindanitolerans</name>
    <dbReference type="NCBI Taxonomy" id="2054227"/>
    <lineage>
        <taxon>Bacteria</taxon>
        <taxon>Pseudomonadati</taxon>
        <taxon>Pseudomonadota</taxon>
        <taxon>Alphaproteobacteria</taxon>
        <taxon>Sphingomonadales</taxon>
        <taxon>Sphingomonadaceae</taxon>
        <taxon>Sphingopyxis</taxon>
    </lineage>
</organism>
<dbReference type="Gene3D" id="1.10.12.10">
    <property type="entry name" value="Lyase 2-enoyl-coa Hydratase, Chain A, domain 2"/>
    <property type="match status" value="1"/>
</dbReference>
<dbReference type="InterPro" id="IPR001753">
    <property type="entry name" value="Enoyl-CoA_hydra/iso"/>
</dbReference>
<protein>
    <submittedName>
        <fullName evidence="3">Enoyl-CoA hydratase</fullName>
    </submittedName>
</protein>
<accession>A0A2S8B1H9</accession>
<evidence type="ECO:0000313" key="3">
    <source>
        <dbReference type="EMBL" id="PQM26271.1"/>
    </source>
</evidence>
<dbReference type="Proteomes" id="UP000238954">
    <property type="component" value="Chromosome"/>
</dbReference>
<comment type="similarity">
    <text evidence="1">Belongs to the enoyl-CoA hydratase/isomerase family.</text>
</comment>
<dbReference type="CDD" id="cd06558">
    <property type="entry name" value="crotonase-like"/>
    <property type="match status" value="1"/>
</dbReference>
<gene>
    <name evidence="3" type="ORF">CVO77_14505</name>
</gene>
<dbReference type="Gene3D" id="3.90.226.10">
    <property type="entry name" value="2-enoyl-CoA Hydratase, Chain A, domain 1"/>
    <property type="match status" value="1"/>
</dbReference>
<evidence type="ECO:0000313" key="4">
    <source>
        <dbReference type="Proteomes" id="UP000238954"/>
    </source>
</evidence>
<dbReference type="EMBL" id="PHFW01000003">
    <property type="protein sequence ID" value="PQM26271.1"/>
    <property type="molecule type" value="Genomic_DNA"/>
</dbReference>
<dbReference type="Pfam" id="PF00378">
    <property type="entry name" value="ECH_1"/>
    <property type="match status" value="1"/>
</dbReference>
<dbReference type="InterPro" id="IPR029045">
    <property type="entry name" value="ClpP/crotonase-like_dom_sf"/>
</dbReference>
<dbReference type="PANTHER" id="PTHR11941">
    <property type="entry name" value="ENOYL-COA HYDRATASE-RELATED"/>
    <property type="match status" value="1"/>
</dbReference>
<reference evidence="4" key="1">
    <citation type="submission" date="2017-11" db="EMBL/GenBank/DDBJ databases">
        <title>The complete genome sequence of Sphingopyxis pomeranensis sp. nov. strain WS5A3p.</title>
        <authorList>
            <person name="Kaminski M.A."/>
        </authorList>
    </citation>
    <scope>NUCLEOTIDE SEQUENCE [LARGE SCALE GENOMIC DNA]</scope>
    <source>
        <strain evidence="4">WS5A3p</strain>
    </source>
</reference>
<sequence length="267" mass="28934">MSGELLVEARGQVEIATLHRPDRLNALNEGLVEELNTYFGGLADRQDVRVVILRGAGRGFCAGLDIQEDRQKSGTRDETPVLRTLRTQTSIGNIYRKMRACPQPIIALGHGAAAGGGLSLLLASDVRYGSPSFRCNAAYIRIGLGGCDMASSYFLPRLVGASLAAEMILTGRFIDAERALGAGLISEIVDEDKLLDRGLALADEMLATSPWGLRLSKQALNLNIDAQSLDAAMAIEDRQQVILSATEDHKEALAAFLDKRPPQYRER</sequence>
<proteinExistence type="inferred from homology"/>
<dbReference type="GO" id="GO:0016829">
    <property type="term" value="F:lyase activity"/>
    <property type="evidence" value="ECO:0007669"/>
    <property type="project" value="UniProtKB-KW"/>
</dbReference>
<keyword evidence="2" id="KW-0456">Lyase</keyword>
<evidence type="ECO:0000256" key="1">
    <source>
        <dbReference type="ARBA" id="ARBA00005254"/>
    </source>
</evidence>
<keyword evidence="4" id="KW-1185">Reference proteome</keyword>
<dbReference type="PANTHER" id="PTHR11941:SF130">
    <property type="entry name" value="ENOYL-COA HYDRATASE ECHA12-RELATED"/>
    <property type="match status" value="1"/>
</dbReference>
<dbReference type="RefSeq" id="WP_105999648.1">
    <property type="nucleotide sequence ID" value="NZ_CM009578.1"/>
</dbReference>
<dbReference type="AlphaFoldDB" id="A0A2S8B1H9"/>
<comment type="caution">
    <text evidence="3">The sequence shown here is derived from an EMBL/GenBank/DDBJ whole genome shotgun (WGS) entry which is preliminary data.</text>
</comment>
<evidence type="ECO:0000256" key="2">
    <source>
        <dbReference type="ARBA" id="ARBA00023239"/>
    </source>
</evidence>
<dbReference type="InterPro" id="IPR014748">
    <property type="entry name" value="Enoyl-CoA_hydra_C"/>
</dbReference>
<name>A0A2S8B1H9_9SPHN</name>
<dbReference type="GO" id="GO:0006635">
    <property type="term" value="P:fatty acid beta-oxidation"/>
    <property type="evidence" value="ECO:0007669"/>
    <property type="project" value="TreeGrafter"/>
</dbReference>
<dbReference type="SUPFAM" id="SSF52096">
    <property type="entry name" value="ClpP/crotonase"/>
    <property type="match status" value="1"/>
</dbReference>
<dbReference type="OrthoDB" id="9777711at2"/>